<comment type="caution">
    <text evidence="1">The sequence shown here is derived from an EMBL/GenBank/DDBJ whole genome shotgun (WGS) entry which is preliminary data.</text>
</comment>
<dbReference type="EMBL" id="JARK01000033">
    <property type="protein sequence ID" value="EYC45285.1"/>
    <property type="molecule type" value="Genomic_DNA"/>
</dbReference>
<reference evidence="2" key="1">
    <citation type="journal article" date="2015" name="Nat. Genet.">
        <title>The genome and transcriptome of the zoonotic hookworm Ancylostoma ceylanicum identify infection-specific gene families.</title>
        <authorList>
            <person name="Schwarz E.M."/>
            <person name="Hu Y."/>
            <person name="Antoshechkin I."/>
            <person name="Miller M.M."/>
            <person name="Sternberg P.W."/>
            <person name="Aroian R.V."/>
        </authorList>
    </citation>
    <scope>NUCLEOTIDE SEQUENCE</scope>
    <source>
        <strain evidence="2">HY135</strain>
    </source>
</reference>
<gene>
    <name evidence="1" type="primary">Acey_s0433.g1383</name>
    <name evidence="1" type="ORF">Y032_0433g1383</name>
</gene>
<evidence type="ECO:0008006" key="3">
    <source>
        <dbReference type="Google" id="ProtNLM"/>
    </source>
</evidence>
<proteinExistence type="predicted"/>
<sequence>MLADFDDACGKVGLQLNLTKTMFMRNGWVPDASFPLKGTTISECSSYEYLGRKVNIMNDLVPEVVDWGAYKSIEDVVKKTKNTRPCITVQHHSILCFNVRLRKLGVCKQDESAISIVLTLHQKVDVRSNLPRVRECWNPKLHFRSKVHVGNPNS</sequence>
<accession>A0A016X037</accession>
<protein>
    <recommendedName>
        <fullName evidence="3">Reverse transcriptase domain-containing protein</fullName>
    </recommendedName>
</protein>
<evidence type="ECO:0000313" key="1">
    <source>
        <dbReference type="EMBL" id="EYC45285.1"/>
    </source>
</evidence>
<keyword evidence="2" id="KW-1185">Reference proteome</keyword>
<dbReference type="Proteomes" id="UP000024635">
    <property type="component" value="Unassembled WGS sequence"/>
</dbReference>
<organism evidence="1 2">
    <name type="scientific">Ancylostoma ceylanicum</name>
    <dbReference type="NCBI Taxonomy" id="53326"/>
    <lineage>
        <taxon>Eukaryota</taxon>
        <taxon>Metazoa</taxon>
        <taxon>Ecdysozoa</taxon>
        <taxon>Nematoda</taxon>
        <taxon>Chromadorea</taxon>
        <taxon>Rhabditida</taxon>
        <taxon>Rhabditina</taxon>
        <taxon>Rhabditomorpha</taxon>
        <taxon>Strongyloidea</taxon>
        <taxon>Ancylostomatidae</taxon>
        <taxon>Ancylostomatinae</taxon>
        <taxon>Ancylostoma</taxon>
    </lineage>
</organism>
<dbReference type="AlphaFoldDB" id="A0A016X037"/>
<evidence type="ECO:0000313" key="2">
    <source>
        <dbReference type="Proteomes" id="UP000024635"/>
    </source>
</evidence>
<name>A0A016X037_9BILA</name>